<name>A0AAD7R4K3_9TELE</name>
<organism evidence="6 7">
    <name type="scientific">Aldrovandia affinis</name>
    <dbReference type="NCBI Taxonomy" id="143900"/>
    <lineage>
        <taxon>Eukaryota</taxon>
        <taxon>Metazoa</taxon>
        <taxon>Chordata</taxon>
        <taxon>Craniata</taxon>
        <taxon>Vertebrata</taxon>
        <taxon>Euteleostomi</taxon>
        <taxon>Actinopterygii</taxon>
        <taxon>Neopterygii</taxon>
        <taxon>Teleostei</taxon>
        <taxon>Notacanthiformes</taxon>
        <taxon>Halosauridae</taxon>
        <taxon>Aldrovandia</taxon>
    </lineage>
</organism>
<feature type="transmembrane region" description="Helical" evidence="5">
    <location>
        <begin position="48"/>
        <end position="70"/>
    </location>
</feature>
<gene>
    <name evidence="6" type="ORF">AAFF_G00390900</name>
</gene>
<dbReference type="PANTHER" id="PTHR28649">
    <property type="entry name" value="PROTEIN REPRIMO-RELATED"/>
    <property type="match status" value="1"/>
</dbReference>
<accession>A0AAD7R4K3</accession>
<dbReference type="PANTHER" id="PTHR28649:SF3">
    <property type="entry name" value="REPRIMO-LIKE PROTEIN"/>
    <property type="match status" value="1"/>
</dbReference>
<evidence type="ECO:0000313" key="7">
    <source>
        <dbReference type="Proteomes" id="UP001221898"/>
    </source>
</evidence>
<evidence type="ECO:0000313" key="6">
    <source>
        <dbReference type="EMBL" id="KAJ8362175.1"/>
    </source>
</evidence>
<proteinExistence type="predicted"/>
<evidence type="ECO:0000256" key="2">
    <source>
        <dbReference type="ARBA" id="ARBA00022692"/>
    </source>
</evidence>
<keyword evidence="2 5" id="KW-0812">Transmembrane</keyword>
<dbReference type="InterPro" id="IPR043383">
    <property type="entry name" value="Reprimo_fam"/>
</dbReference>
<comment type="caution">
    <text evidence="6">The sequence shown here is derived from an EMBL/GenBank/DDBJ whole genome shotgun (WGS) entry which is preliminary data.</text>
</comment>
<evidence type="ECO:0000256" key="3">
    <source>
        <dbReference type="ARBA" id="ARBA00022989"/>
    </source>
</evidence>
<keyword evidence="4 5" id="KW-0472">Membrane</keyword>
<dbReference type="GO" id="GO:0016020">
    <property type="term" value="C:membrane"/>
    <property type="evidence" value="ECO:0007669"/>
    <property type="project" value="UniProtKB-SubCell"/>
</dbReference>
<dbReference type="EMBL" id="JAINUG010000733">
    <property type="protein sequence ID" value="KAJ8362175.1"/>
    <property type="molecule type" value="Genomic_DNA"/>
</dbReference>
<dbReference type="Proteomes" id="UP001221898">
    <property type="component" value="Unassembled WGS sequence"/>
</dbReference>
<evidence type="ECO:0000256" key="4">
    <source>
        <dbReference type="ARBA" id="ARBA00023136"/>
    </source>
</evidence>
<evidence type="ECO:0000256" key="5">
    <source>
        <dbReference type="SAM" id="Phobius"/>
    </source>
</evidence>
<evidence type="ECO:0000256" key="1">
    <source>
        <dbReference type="ARBA" id="ARBA00004167"/>
    </source>
</evidence>
<reference evidence="6" key="1">
    <citation type="journal article" date="2023" name="Science">
        <title>Genome structures resolve the early diversification of teleost fishes.</title>
        <authorList>
            <person name="Parey E."/>
            <person name="Louis A."/>
            <person name="Montfort J."/>
            <person name="Bouchez O."/>
            <person name="Roques C."/>
            <person name="Iampietro C."/>
            <person name="Lluch J."/>
            <person name="Castinel A."/>
            <person name="Donnadieu C."/>
            <person name="Desvignes T."/>
            <person name="Floi Bucao C."/>
            <person name="Jouanno E."/>
            <person name="Wen M."/>
            <person name="Mejri S."/>
            <person name="Dirks R."/>
            <person name="Jansen H."/>
            <person name="Henkel C."/>
            <person name="Chen W.J."/>
            <person name="Zahm M."/>
            <person name="Cabau C."/>
            <person name="Klopp C."/>
            <person name="Thompson A.W."/>
            <person name="Robinson-Rechavi M."/>
            <person name="Braasch I."/>
            <person name="Lecointre G."/>
            <person name="Bobe J."/>
            <person name="Postlethwait J.H."/>
            <person name="Berthelot C."/>
            <person name="Roest Crollius H."/>
            <person name="Guiguen Y."/>
        </authorList>
    </citation>
    <scope>NUCLEOTIDE SEQUENCE</scope>
    <source>
        <strain evidence="6">NC1722</strain>
    </source>
</reference>
<dbReference type="AlphaFoldDB" id="A0AAD7R4K3"/>
<comment type="subcellular location">
    <subcellularLocation>
        <location evidence="1">Membrane</location>
        <topology evidence="1">Single-pass membrane protein</topology>
    </subcellularLocation>
</comment>
<evidence type="ECO:0008006" key="8">
    <source>
        <dbReference type="Google" id="ProtNLM"/>
    </source>
</evidence>
<sequence>MNGSFLNATVFLNGSRELAATLASGLATSASASPPVGPAHERSLFVARAVQIAVLCVLCLTVLFGVFCLGCDLMIKSENMIDLLVRERRPSQDVEAVTIGLS</sequence>
<keyword evidence="3 5" id="KW-1133">Transmembrane helix</keyword>
<keyword evidence="7" id="KW-1185">Reference proteome</keyword>
<protein>
    <recommendedName>
        <fullName evidence="8">Reprimo-like protein</fullName>
    </recommendedName>
</protein>